<protein>
    <submittedName>
        <fullName evidence="8">Cobalamin biosynthesis protein CbiM</fullName>
    </submittedName>
</protein>
<feature type="transmembrane region" description="Helical" evidence="7">
    <location>
        <begin position="40"/>
        <end position="60"/>
    </location>
</feature>
<dbReference type="Gene3D" id="1.10.1760.20">
    <property type="match status" value="1"/>
</dbReference>
<keyword evidence="4 7" id="KW-0812">Transmembrane</keyword>
<evidence type="ECO:0000256" key="1">
    <source>
        <dbReference type="ARBA" id="ARBA00004651"/>
    </source>
</evidence>
<comment type="caution">
    <text evidence="8">The sequence shown here is derived from an EMBL/GenBank/DDBJ whole genome shotgun (WGS) entry which is preliminary data.</text>
</comment>
<gene>
    <name evidence="8" type="ORF">ASN18_1032</name>
</gene>
<evidence type="ECO:0000256" key="7">
    <source>
        <dbReference type="SAM" id="Phobius"/>
    </source>
</evidence>
<accession>A0ABR5SKT5</accession>
<evidence type="ECO:0000313" key="9">
    <source>
        <dbReference type="Proteomes" id="UP000060487"/>
    </source>
</evidence>
<feature type="transmembrane region" description="Helical" evidence="7">
    <location>
        <begin position="103"/>
        <end position="128"/>
    </location>
</feature>
<evidence type="ECO:0000256" key="6">
    <source>
        <dbReference type="ARBA" id="ARBA00023136"/>
    </source>
</evidence>
<keyword evidence="5 7" id="KW-1133">Transmembrane helix</keyword>
<dbReference type="EMBL" id="LNQR01000034">
    <property type="protein sequence ID" value="KWT90948.1"/>
    <property type="molecule type" value="Genomic_DNA"/>
</dbReference>
<keyword evidence="2" id="KW-0813">Transport</keyword>
<evidence type="ECO:0000256" key="5">
    <source>
        <dbReference type="ARBA" id="ARBA00022989"/>
    </source>
</evidence>
<dbReference type="PANTHER" id="PTHR34229">
    <property type="entry name" value="METAL TRANSPORT PROTEIN HI_1621-RELATED"/>
    <property type="match status" value="1"/>
</dbReference>
<evidence type="ECO:0000256" key="3">
    <source>
        <dbReference type="ARBA" id="ARBA00022475"/>
    </source>
</evidence>
<dbReference type="Proteomes" id="UP000060487">
    <property type="component" value="Unassembled WGS sequence"/>
</dbReference>
<feature type="transmembrane region" description="Helical" evidence="7">
    <location>
        <begin position="72"/>
        <end position="97"/>
    </location>
</feature>
<reference evidence="8 9" key="1">
    <citation type="submission" date="2015-11" db="EMBL/GenBank/DDBJ databases">
        <authorList>
            <person name="Lin W."/>
        </authorList>
    </citation>
    <scope>NUCLEOTIDE SEQUENCE [LARGE SCALE GENOMIC DNA]</scope>
    <source>
        <strain evidence="8 9">HCH-1</strain>
    </source>
</reference>
<dbReference type="RefSeq" id="WP_085051681.1">
    <property type="nucleotide sequence ID" value="NZ_LNQR01000034.1"/>
</dbReference>
<dbReference type="InterPro" id="IPR002751">
    <property type="entry name" value="CbiM/NikMN"/>
</dbReference>
<feature type="transmembrane region" description="Helical" evidence="7">
    <location>
        <begin position="12"/>
        <end position="28"/>
    </location>
</feature>
<dbReference type="Pfam" id="PF01891">
    <property type="entry name" value="CbiM"/>
    <property type="match status" value="1"/>
</dbReference>
<evidence type="ECO:0000256" key="4">
    <source>
        <dbReference type="ARBA" id="ARBA00022692"/>
    </source>
</evidence>
<organism evidence="8 9">
    <name type="scientific">Candidatus Magnetominusculus xianensis</name>
    <dbReference type="NCBI Taxonomy" id="1748249"/>
    <lineage>
        <taxon>Bacteria</taxon>
        <taxon>Pseudomonadati</taxon>
        <taxon>Nitrospirota</taxon>
        <taxon>Nitrospiria</taxon>
        <taxon>Nitrospirales</taxon>
        <taxon>Nitrospiraceae</taxon>
        <taxon>Candidatus Magnetominusculus</taxon>
    </lineage>
</organism>
<dbReference type="PANTHER" id="PTHR34229:SF1">
    <property type="entry name" value="METAL TRANSPORT PROTEIN HI_1621-RELATED"/>
    <property type="match status" value="1"/>
</dbReference>
<keyword evidence="9" id="KW-1185">Reference proteome</keyword>
<keyword evidence="3" id="KW-1003">Cell membrane</keyword>
<evidence type="ECO:0000256" key="2">
    <source>
        <dbReference type="ARBA" id="ARBA00022448"/>
    </source>
</evidence>
<comment type="subcellular location">
    <subcellularLocation>
        <location evidence="1">Cell membrane</location>
        <topology evidence="1">Multi-pass membrane protein</topology>
    </subcellularLocation>
</comment>
<dbReference type="NCBIfam" id="NF008873">
    <property type="entry name" value="PRK11909.1"/>
    <property type="match status" value="1"/>
</dbReference>
<sequence>MHIPDGYLSPQTYIPMFAVTGTFWAVALRKLKKELSVKEIPYLTMASVFSFLIMMFNIPIPGGTTGHAVGAAIVATVLGPWTAVVAVSVVLIVQAIVFGDGGITAIGANCFNMAILMPFVSSWVFRLVRGKSSDGARLSAAAFLSGYAGLLASALATAVEMGIQPIIAAAPDGTPLYAPYPLSVTIPAIALWHMFLLCIVEGMLTMLLFRYFYKHEPKGLYWANSSVVGGGRT</sequence>
<feature type="transmembrane region" description="Helical" evidence="7">
    <location>
        <begin position="140"/>
        <end position="170"/>
    </location>
</feature>
<name>A0ABR5SKT5_9BACT</name>
<evidence type="ECO:0000313" key="8">
    <source>
        <dbReference type="EMBL" id="KWT90948.1"/>
    </source>
</evidence>
<keyword evidence="6 7" id="KW-0472">Membrane</keyword>
<feature type="transmembrane region" description="Helical" evidence="7">
    <location>
        <begin position="190"/>
        <end position="213"/>
    </location>
</feature>
<proteinExistence type="predicted"/>